<accession>A0AAV4NKT2</accession>
<name>A0AAV4NKT2_9ARAC</name>
<protein>
    <submittedName>
        <fullName evidence="1">Uncharacterized protein</fullName>
    </submittedName>
</protein>
<gene>
    <name evidence="1" type="ORF">CDAR_304641</name>
</gene>
<proteinExistence type="predicted"/>
<sequence length="112" mass="12834">MDAPFRNLQQLKQRERMPSMPERLSFRTGIFTHNLPSKCVAPVAQRQRESITAPFSHQLLKGTIEFYLLGKLIFVPDDPPPLPLSQPPIPHPLCKHLVCTIVMMAQENFVYP</sequence>
<dbReference type="Proteomes" id="UP001054837">
    <property type="component" value="Unassembled WGS sequence"/>
</dbReference>
<comment type="caution">
    <text evidence="1">The sequence shown here is derived from an EMBL/GenBank/DDBJ whole genome shotgun (WGS) entry which is preliminary data.</text>
</comment>
<evidence type="ECO:0000313" key="2">
    <source>
        <dbReference type="Proteomes" id="UP001054837"/>
    </source>
</evidence>
<organism evidence="1 2">
    <name type="scientific">Caerostris darwini</name>
    <dbReference type="NCBI Taxonomy" id="1538125"/>
    <lineage>
        <taxon>Eukaryota</taxon>
        <taxon>Metazoa</taxon>
        <taxon>Ecdysozoa</taxon>
        <taxon>Arthropoda</taxon>
        <taxon>Chelicerata</taxon>
        <taxon>Arachnida</taxon>
        <taxon>Araneae</taxon>
        <taxon>Araneomorphae</taxon>
        <taxon>Entelegynae</taxon>
        <taxon>Araneoidea</taxon>
        <taxon>Araneidae</taxon>
        <taxon>Caerostris</taxon>
    </lineage>
</organism>
<keyword evidence="2" id="KW-1185">Reference proteome</keyword>
<evidence type="ECO:0000313" key="1">
    <source>
        <dbReference type="EMBL" id="GIX84964.1"/>
    </source>
</evidence>
<reference evidence="1 2" key="1">
    <citation type="submission" date="2021-06" db="EMBL/GenBank/DDBJ databases">
        <title>Caerostris darwini draft genome.</title>
        <authorList>
            <person name="Kono N."/>
            <person name="Arakawa K."/>
        </authorList>
    </citation>
    <scope>NUCLEOTIDE SEQUENCE [LARGE SCALE GENOMIC DNA]</scope>
</reference>
<dbReference type="AlphaFoldDB" id="A0AAV4NKT2"/>
<dbReference type="EMBL" id="BPLQ01001749">
    <property type="protein sequence ID" value="GIX84964.1"/>
    <property type="molecule type" value="Genomic_DNA"/>
</dbReference>